<accession>A0A847ESR1</accession>
<gene>
    <name evidence="1" type="ORF">GX618_00665</name>
</gene>
<protein>
    <recommendedName>
        <fullName evidence="3">DUF932 domain-containing protein</fullName>
    </recommendedName>
</protein>
<reference evidence="1 2" key="1">
    <citation type="journal article" date="2020" name="Biotechnol. Biofuels">
        <title>New insights from the biogas microbiome by comprehensive genome-resolved metagenomics of nearly 1600 species originating from multiple anaerobic digesters.</title>
        <authorList>
            <person name="Campanaro S."/>
            <person name="Treu L."/>
            <person name="Rodriguez-R L.M."/>
            <person name="Kovalovszki A."/>
            <person name="Ziels R.M."/>
            <person name="Maus I."/>
            <person name="Zhu X."/>
            <person name="Kougias P.G."/>
            <person name="Basile A."/>
            <person name="Luo G."/>
            <person name="Schluter A."/>
            <person name="Konstantinidis K.T."/>
            <person name="Angelidaki I."/>
        </authorList>
    </citation>
    <scope>NUCLEOTIDE SEQUENCE [LARGE SCALE GENOMIC DNA]</scope>
    <source>
        <strain evidence="1">AS06rmzACSIP_421</strain>
    </source>
</reference>
<dbReference type="Gene3D" id="3.40.630.30">
    <property type="match status" value="1"/>
</dbReference>
<evidence type="ECO:0008006" key="3">
    <source>
        <dbReference type="Google" id="ProtNLM"/>
    </source>
</evidence>
<name>A0A847ESR1_9BACT</name>
<comment type="caution">
    <text evidence="1">The sequence shown here is derived from an EMBL/GenBank/DDBJ whole genome shotgun (WGS) entry which is preliminary data.</text>
</comment>
<dbReference type="EMBL" id="JAAZAL010000023">
    <property type="protein sequence ID" value="NLE30775.1"/>
    <property type="molecule type" value="Genomic_DNA"/>
</dbReference>
<sequence length="272" mass="30769">MNESEFVIKEKELLEGEVSVGLAVTPQEMIGRLDVVTDRYIREGYLQGIPFARIDLEAEEVVQENGLGLLYESLEPKLFDKFLNEGLLLKFSGGQQLYLDKYHWQSAQFIAKTSQGIVGSVRLIMANNDSGNNMFKLPTLTDENILIEQDWKEKVANVKAELSQFAKYKDAPVSVAVSLLRIAAQYSRVNEIEEWLATTDNRVVKMLNGIYFNFGLPKIGPSVRYLGSESTPQIINIEQAIQNADEKVSSRNMARFLRGENDIQGFEWYTGV</sequence>
<proteinExistence type="predicted"/>
<organism evidence="1 2">
    <name type="scientific">Candidatus Dojkabacteria bacterium</name>
    <dbReference type="NCBI Taxonomy" id="2099670"/>
    <lineage>
        <taxon>Bacteria</taxon>
        <taxon>Candidatus Dojkabacteria</taxon>
    </lineage>
</organism>
<evidence type="ECO:0000313" key="2">
    <source>
        <dbReference type="Proteomes" id="UP000554004"/>
    </source>
</evidence>
<dbReference type="Proteomes" id="UP000554004">
    <property type="component" value="Unassembled WGS sequence"/>
</dbReference>
<evidence type="ECO:0000313" key="1">
    <source>
        <dbReference type="EMBL" id="NLE30775.1"/>
    </source>
</evidence>
<dbReference type="AlphaFoldDB" id="A0A847ESR1"/>